<keyword evidence="3" id="KW-1185">Reference proteome</keyword>
<proteinExistence type="predicted"/>
<evidence type="ECO:0000256" key="1">
    <source>
        <dbReference type="SAM" id="Phobius"/>
    </source>
</evidence>
<dbReference type="Pfam" id="PF14030">
    <property type="entry name" value="DUF4245"/>
    <property type="match status" value="1"/>
</dbReference>
<dbReference type="STRING" id="399497.BW733_12230"/>
<protein>
    <recommendedName>
        <fullName evidence="4">DUF4245 domain-containing protein</fullName>
    </recommendedName>
</protein>
<organism evidence="2 3">
    <name type="scientific">Tessaracoccus flavescens</name>
    <dbReference type="NCBI Taxonomy" id="399497"/>
    <lineage>
        <taxon>Bacteria</taxon>
        <taxon>Bacillati</taxon>
        <taxon>Actinomycetota</taxon>
        <taxon>Actinomycetes</taxon>
        <taxon>Propionibacteriales</taxon>
        <taxon>Propionibacteriaceae</taxon>
        <taxon>Tessaracoccus</taxon>
    </lineage>
</organism>
<gene>
    <name evidence="2" type="ORF">BW733_12230</name>
</gene>
<dbReference type="Proteomes" id="UP000188235">
    <property type="component" value="Chromosome"/>
</dbReference>
<keyword evidence="1" id="KW-1133">Transmembrane helix</keyword>
<keyword evidence="1" id="KW-0812">Transmembrane</keyword>
<dbReference type="InterPro" id="IPR025339">
    <property type="entry name" value="DUF4245"/>
</dbReference>
<dbReference type="KEGG" id="tfa:BW733_12230"/>
<keyword evidence="1" id="KW-0472">Membrane</keyword>
<sequence>MAAHNPNSRSRDMIISMAVILVPVLLLVLFYARPGDQKVEEVSVAETFEVARAQSPYALLQAEGLGEGWSPVRVAWALDGNPWITNEPAEGDSWQVGYMSPDGVYHGVQQRNDNEARFIDTTTRQGRAVGGEVEFAGRTWNRYESEDGRTRSLVSEGDEDVAIVTADADFIELEAFAASLVEVAPGSE</sequence>
<name>A0A1Q2CZE0_9ACTN</name>
<evidence type="ECO:0008006" key="4">
    <source>
        <dbReference type="Google" id="ProtNLM"/>
    </source>
</evidence>
<evidence type="ECO:0000313" key="2">
    <source>
        <dbReference type="EMBL" id="AQP51465.1"/>
    </source>
</evidence>
<reference evidence="2 3" key="1">
    <citation type="journal article" date="2008" name="Int. J. Syst. Evol. Microbiol.">
        <title>Tessaracoccus flavescens sp. nov., isolated from marine sediment.</title>
        <authorList>
            <person name="Lee D.W."/>
            <person name="Lee S.D."/>
        </authorList>
    </citation>
    <scope>NUCLEOTIDE SEQUENCE [LARGE SCALE GENOMIC DNA]</scope>
    <source>
        <strain evidence="2 3">SST-39T</strain>
    </source>
</reference>
<dbReference type="EMBL" id="CP019607">
    <property type="protein sequence ID" value="AQP51465.1"/>
    <property type="molecule type" value="Genomic_DNA"/>
</dbReference>
<evidence type="ECO:0000313" key="3">
    <source>
        <dbReference type="Proteomes" id="UP000188235"/>
    </source>
</evidence>
<accession>A0A1Q2CZE0</accession>
<dbReference type="AlphaFoldDB" id="A0A1Q2CZE0"/>
<dbReference type="RefSeq" id="WP_161490223.1">
    <property type="nucleotide sequence ID" value="NZ_CP019607.1"/>
</dbReference>
<feature type="transmembrane region" description="Helical" evidence="1">
    <location>
        <begin position="12"/>
        <end position="32"/>
    </location>
</feature>